<dbReference type="Proteomes" id="UP000657931">
    <property type="component" value="Unassembled WGS sequence"/>
</dbReference>
<dbReference type="EMBL" id="JACSQT010000001">
    <property type="protein sequence ID" value="MBD7936106.1"/>
    <property type="molecule type" value="Genomic_DNA"/>
</dbReference>
<keyword evidence="1" id="KW-0175">Coiled coil</keyword>
<gene>
    <name evidence="2" type="ORF">H9655_03615</name>
</gene>
<reference evidence="2 3" key="1">
    <citation type="submission" date="2020-08" db="EMBL/GenBank/DDBJ databases">
        <title>A Genomic Blueprint of the Chicken Gut Microbiome.</title>
        <authorList>
            <person name="Gilroy R."/>
            <person name="Ravi A."/>
            <person name="Getino M."/>
            <person name="Pursley I."/>
            <person name="Horton D.L."/>
            <person name="Alikhan N.-F."/>
            <person name="Baker D."/>
            <person name="Gharbi K."/>
            <person name="Hall N."/>
            <person name="Watson M."/>
            <person name="Adriaenssens E.M."/>
            <person name="Foster-Nyarko E."/>
            <person name="Jarju S."/>
            <person name="Secka A."/>
            <person name="Antonio M."/>
            <person name="Oren A."/>
            <person name="Chaudhuri R."/>
            <person name="La Ragione R.M."/>
            <person name="Hildebrand F."/>
            <person name="Pallen M.J."/>
        </authorList>
    </citation>
    <scope>NUCLEOTIDE SEQUENCE [LARGE SCALE GENOMIC DNA]</scope>
    <source>
        <strain evidence="2 3">Sa5YUA1</strain>
    </source>
</reference>
<evidence type="ECO:0000313" key="2">
    <source>
        <dbReference type="EMBL" id="MBD7936106.1"/>
    </source>
</evidence>
<proteinExistence type="predicted"/>
<sequence>MSMKPNMTEKQELLLMLEDIYNQLEALETAVQKNLQQLKFNQQKEQIEKVEACHEKLVELESFPMDELHQQDTTDSHFVKYKLGYR</sequence>
<keyword evidence="3" id="KW-1185">Reference proteome</keyword>
<organism evidence="2 3">
    <name type="scientific">Cytobacillus stercorigallinarum</name>
    <dbReference type="NCBI Taxonomy" id="2762240"/>
    <lineage>
        <taxon>Bacteria</taxon>
        <taxon>Bacillati</taxon>
        <taxon>Bacillota</taxon>
        <taxon>Bacilli</taxon>
        <taxon>Bacillales</taxon>
        <taxon>Bacillaceae</taxon>
        <taxon>Cytobacillus</taxon>
    </lineage>
</organism>
<dbReference type="RefSeq" id="WP_191810942.1">
    <property type="nucleotide sequence ID" value="NZ_JACSQT010000001.1"/>
</dbReference>
<name>A0ABR8QKQ6_9BACI</name>
<comment type="caution">
    <text evidence="2">The sequence shown here is derived from an EMBL/GenBank/DDBJ whole genome shotgun (WGS) entry which is preliminary data.</text>
</comment>
<protein>
    <submittedName>
        <fullName evidence="2">Uncharacterized protein</fullName>
    </submittedName>
</protein>
<evidence type="ECO:0000256" key="1">
    <source>
        <dbReference type="SAM" id="Coils"/>
    </source>
</evidence>
<feature type="coiled-coil region" evidence="1">
    <location>
        <begin position="10"/>
        <end position="37"/>
    </location>
</feature>
<evidence type="ECO:0000313" key="3">
    <source>
        <dbReference type="Proteomes" id="UP000657931"/>
    </source>
</evidence>
<accession>A0ABR8QKQ6</accession>